<gene>
    <name evidence="1" type="ORF">CEXT_504811</name>
</gene>
<dbReference type="AlphaFoldDB" id="A0AAV4TY69"/>
<name>A0AAV4TY69_CAEEX</name>
<protein>
    <recommendedName>
        <fullName evidence="3">Ribosomal protein/NADH dehydrogenase domain-containing protein</fullName>
    </recommendedName>
</protein>
<comment type="caution">
    <text evidence="1">The sequence shown here is derived from an EMBL/GenBank/DDBJ whole genome shotgun (WGS) entry which is preliminary data.</text>
</comment>
<dbReference type="Proteomes" id="UP001054945">
    <property type="component" value="Unassembled WGS sequence"/>
</dbReference>
<evidence type="ECO:0000313" key="2">
    <source>
        <dbReference type="Proteomes" id="UP001054945"/>
    </source>
</evidence>
<organism evidence="1 2">
    <name type="scientific">Caerostris extrusa</name>
    <name type="common">Bark spider</name>
    <name type="synonym">Caerostris bankana</name>
    <dbReference type="NCBI Taxonomy" id="172846"/>
    <lineage>
        <taxon>Eukaryota</taxon>
        <taxon>Metazoa</taxon>
        <taxon>Ecdysozoa</taxon>
        <taxon>Arthropoda</taxon>
        <taxon>Chelicerata</taxon>
        <taxon>Arachnida</taxon>
        <taxon>Araneae</taxon>
        <taxon>Araneomorphae</taxon>
        <taxon>Entelegynae</taxon>
        <taxon>Araneoidea</taxon>
        <taxon>Araneidae</taxon>
        <taxon>Caerostris</taxon>
    </lineage>
</organism>
<reference evidence="1 2" key="1">
    <citation type="submission" date="2021-06" db="EMBL/GenBank/DDBJ databases">
        <title>Caerostris extrusa draft genome.</title>
        <authorList>
            <person name="Kono N."/>
            <person name="Arakawa K."/>
        </authorList>
    </citation>
    <scope>NUCLEOTIDE SEQUENCE [LARGE SCALE GENOMIC DNA]</scope>
</reference>
<proteinExistence type="predicted"/>
<sequence>MGYLAFRQMRYVNPNVNVEIFIENRNMHSIPQSGKLLEDFERKKNERVCLFQEEKISYTCNNTVITSQLPFNDFKLVLTEKQHQHQTGIFFHQLKMHRNYILTYQISDLGEFCPSILDKSKPRSIEHLPFFSSPGIFTYPKAPSLERLLFRKIPN</sequence>
<evidence type="ECO:0000313" key="1">
    <source>
        <dbReference type="EMBL" id="GIY50616.1"/>
    </source>
</evidence>
<dbReference type="EMBL" id="BPLR01011997">
    <property type="protein sequence ID" value="GIY50616.1"/>
    <property type="molecule type" value="Genomic_DNA"/>
</dbReference>
<accession>A0AAV4TY69</accession>
<evidence type="ECO:0008006" key="3">
    <source>
        <dbReference type="Google" id="ProtNLM"/>
    </source>
</evidence>
<keyword evidence="2" id="KW-1185">Reference proteome</keyword>